<feature type="domain" description="Condensin II complex subunit H2 N-terminal" evidence="2">
    <location>
        <begin position="14"/>
        <end position="127"/>
    </location>
</feature>
<dbReference type="InterPro" id="IPR009378">
    <property type="entry name" value="H2_N"/>
</dbReference>
<feature type="compositionally biased region" description="Basic and acidic residues" evidence="1">
    <location>
        <begin position="103"/>
        <end position="125"/>
    </location>
</feature>
<reference evidence="5" key="1">
    <citation type="submission" date="2025-08" db="UniProtKB">
        <authorList>
            <consortium name="RefSeq"/>
        </authorList>
    </citation>
    <scope>IDENTIFICATION</scope>
</reference>
<sequence>MPTNMPAMQGSAWLTQPIKDLVKNWKVDIASFLEDYVHEIEMVTISFDGGQTNLNFAEAALVIQGSACVYSRKVEYLYTLVYQMLDLLTTRKKKQQSSANSDGNHDNDASQLETTHHDEFLSLDDIPEKDTLDMKEDEMTQNTVHVIFRTPISLVPLAESEKGTTPLLSPTGEVLGNKSDFRLNTCSVHHQGIMLLDVTHLRLIETKPEEPNPGDLFSNTIADNTVRLACEAGGTDDLDMKNASDGGATMVGDCNDDLFDDDDPMVGILRDDEQVTVKVEPPVQTRQLRDRCSLRKQVQATPPKPAVNVYEPLDAYQADHIPEKPFKKGRTARIPLALQKAKSKRMPRTAAQS</sequence>
<protein>
    <submittedName>
        <fullName evidence="5">Condensin-2 complex subunit H2-like</fullName>
    </submittedName>
</protein>
<name>A0ABM1EHI1_PRICU</name>
<evidence type="ECO:0000259" key="2">
    <source>
        <dbReference type="Pfam" id="PF06278"/>
    </source>
</evidence>
<dbReference type="PANTHER" id="PTHR14324:SF3">
    <property type="entry name" value="CONDENSIN-2 COMPLEX SUBUNIT H2"/>
    <property type="match status" value="1"/>
</dbReference>
<gene>
    <name evidence="5" type="primary">LOC106812323</name>
</gene>
<dbReference type="Pfam" id="PF16869">
    <property type="entry name" value="CNDH2_M"/>
    <property type="match status" value="1"/>
</dbReference>
<keyword evidence="4" id="KW-1185">Reference proteome</keyword>
<dbReference type="PANTHER" id="PTHR14324">
    <property type="entry name" value="CONDENSIN-2 COMPLEX SUBUNIT H2"/>
    <property type="match status" value="1"/>
</dbReference>
<dbReference type="RefSeq" id="XP_014671652.1">
    <property type="nucleotide sequence ID" value="XM_014816166.1"/>
</dbReference>
<evidence type="ECO:0000313" key="4">
    <source>
        <dbReference type="Proteomes" id="UP000695022"/>
    </source>
</evidence>
<proteinExistence type="predicted"/>
<evidence type="ECO:0000256" key="1">
    <source>
        <dbReference type="SAM" id="MobiDB-lite"/>
    </source>
</evidence>
<evidence type="ECO:0000259" key="3">
    <source>
        <dbReference type="Pfam" id="PF16869"/>
    </source>
</evidence>
<dbReference type="GeneID" id="106812323"/>
<organism evidence="4 5">
    <name type="scientific">Priapulus caudatus</name>
    <name type="common">Priapulid worm</name>
    <dbReference type="NCBI Taxonomy" id="37621"/>
    <lineage>
        <taxon>Eukaryota</taxon>
        <taxon>Metazoa</taxon>
        <taxon>Ecdysozoa</taxon>
        <taxon>Scalidophora</taxon>
        <taxon>Priapulida</taxon>
        <taxon>Priapulimorpha</taxon>
        <taxon>Priapulimorphida</taxon>
        <taxon>Priapulidae</taxon>
        <taxon>Priapulus</taxon>
    </lineage>
</organism>
<feature type="region of interest" description="Disordered" evidence="1">
    <location>
        <begin position="320"/>
        <end position="353"/>
    </location>
</feature>
<dbReference type="Proteomes" id="UP000695022">
    <property type="component" value="Unplaced"/>
</dbReference>
<feature type="domain" description="Condensin II complex subunit H2 middle" evidence="3">
    <location>
        <begin position="149"/>
        <end position="274"/>
    </location>
</feature>
<dbReference type="Pfam" id="PF06278">
    <property type="entry name" value="CNDH2_N"/>
    <property type="match status" value="1"/>
</dbReference>
<dbReference type="InterPro" id="IPR031719">
    <property type="entry name" value="H2_M"/>
</dbReference>
<dbReference type="InterPro" id="IPR031739">
    <property type="entry name" value="Ncaph2"/>
</dbReference>
<accession>A0ABM1EHI1</accession>
<evidence type="ECO:0000313" key="5">
    <source>
        <dbReference type="RefSeq" id="XP_014671652.1"/>
    </source>
</evidence>
<feature type="region of interest" description="Disordered" evidence="1">
    <location>
        <begin position="95"/>
        <end position="125"/>
    </location>
</feature>